<dbReference type="Pfam" id="PF17676">
    <property type="entry name" value="Peptidase_S66C"/>
    <property type="match status" value="1"/>
</dbReference>
<dbReference type="InterPro" id="IPR040921">
    <property type="entry name" value="Peptidase_S66C"/>
</dbReference>
<feature type="active site" description="Charge relay system" evidence="6">
    <location>
        <position position="309"/>
    </location>
</feature>
<dbReference type="SUPFAM" id="SSF141986">
    <property type="entry name" value="LD-carboxypeptidase A C-terminal domain-like"/>
    <property type="match status" value="1"/>
</dbReference>
<feature type="active site" description="Nucleophile" evidence="6">
    <location>
        <position position="143"/>
    </location>
</feature>
<feature type="active site" description="Charge relay system" evidence="6">
    <location>
        <position position="238"/>
    </location>
</feature>
<dbReference type="InterPro" id="IPR029062">
    <property type="entry name" value="Class_I_gatase-like"/>
</dbReference>
<dbReference type="EMBL" id="CP001344">
    <property type="protein sequence ID" value="ACL44350.1"/>
    <property type="molecule type" value="Genomic_DNA"/>
</dbReference>
<dbReference type="Gene3D" id="3.50.30.60">
    <property type="entry name" value="LD-carboxypeptidase A C-terminal domain-like"/>
    <property type="match status" value="1"/>
</dbReference>
<dbReference type="InterPro" id="IPR040449">
    <property type="entry name" value="Peptidase_S66_N"/>
</dbReference>
<dbReference type="AlphaFoldDB" id="B8HTC4"/>
<evidence type="ECO:0000256" key="3">
    <source>
        <dbReference type="ARBA" id="ARBA00022670"/>
    </source>
</evidence>
<dbReference type="PANTHER" id="PTHR30237">
    <property type="entry name" value="MURAMOYLTETRAPEPTIDE CARBOXYPEPTIDASE"/>
    <property type="match status" value="1"/>
</dbReference>
<dbReference type="Gene3D" id="3.40.50.10740">
    <property type="entry name" value="Class I glutamine amidotransferase-like"/>
    <property type="match status" value="1"/>
</dbReference>
<dbReference type="KEGG" id="cyn:Cyan7425_1985"/>
<protein>
    <submittedName>
        <fullName evidence="9">Peptidase U61 LD-carboxypeptidase A</fullName>
    </submittedName>
</protein>
<dbReference type="CDD" id="cd07025">
    <property type="entry name" value="Peptidase_S66"/>
    <property type="match status" value="1"/>
</dbReference>
<dbReference type="SUPFAM" id="SSF52317">
    <property type="entry name" value="Class I glutamine amidotransferase-like"/>
    <property type="match status" value="1"/>
</dbReference>
<dbReference type="OrthoDB" id="9807329at2"/>
<evidence type="ECO:0000256" key="1">
    <source>
        <dbReference type="ARBA" id="ARBA00010233"/>
    </source>
</evidence>
<dbReference type="InterPro" id="IPR003507">
    <property type="entry name" value="S66_fam"/>
</dbReference>
<name>B8HTC4_CYAP4</name>
<dbReference type="STRING" id="395961.Cyan7425_1985"/>
<feature type="domain" description="LD-carboxypeptidase C-terminal" evidence="8">
    <location>
        <begin position="207"/>
        <end position="324"/>
    </location>
</feature>
<evidence type="ECO:0000313" key="9">
    <source>
        <dbReference type="EMBL" id="ACL44350.1"/>
    </source>
</evidence>
<evidence type="ECO:0000259" key="7">
    <source>
        <dbReference type="Pfam" id="PF02016"/>
    </source>
</evidence>
<keyword evidence="2 9" id="KW-0121">Carboxypeptidase</keyword>
<comment type="similarity">
    <text evidence="1">Belongs to the peptidase S66 family.</text>
</comment>
<keyword evidence="3" id="KW-0645">Protease</keyword>
<dbReference type="HOGENOM" id="CLU_034346_3_1_3"/>
<sequence>MVWDRRTILKYLGTQAFTLPFPLLGTGQKSPTIPRMKPRHLKSGDWVGLVAPASLIDAEDIKLAHRSLTNLGLKGKPAPHLLKRYGYLAGSDQERAADLNAMFADRSVQAILAMRGGWGCARILPLLDYNLIRQNPKILIGYSDITALLLAIYAQTGLVTFHGPVGISTWTLFSQQYFRQVLFESKAVLMRNTSSTQVQTIVPGRARGRLIGGNLSVLAALVGTSYLPTWNNTILFVEEVGEEVYRVDRLLTQLKLAGILEQLSGLIFAQCQDCTADQKEEPSLSLVEVLQDHLSPLGIPTWYGSMIGHVQDKFTLPLGIEVEIDATTGTIRMLEPAVI</sequence>
<evidence type="ECO:0000256" key="4">
    <source>
        <dbReference type="ARBA" id="ARBA00022801"/>
    </source>
</evidence>
<gene>
    <name evidence="9" type="ordered locus">Cyan7425_1985</name>
</gene>
<dbReference type="PANTHER" id="PTHR30237:SF2">
    <property type="entry name" value="MUREIN TETRAPEPTIDE CARBOXYPEPTIDASE"/>
    <property type="match status" value="1"/>
</dbReference>
<feature type="domain" description="LD-carboxypeptidase N-terminal" evidence="7">
    <location>
        <begin position="47"/>
        <end position="163"/>
    </location>
</feature>
<dbReference type="GO" id="GO:0006508">
    <property type="term" value="P:proteolysis"/>
    <property type="evidence" value="ECO:0007669"/>
    <property type="project" value="UniProtKB-KW"/>
</dbReference>
<reference evidence="9" key="1">
    <citation type="submission" date="2009-01" db="EMBL/GenBank/DDBJ databases">
        <title>Complete sequence of chromosome Cyanothece sp. PCC 7425.</title>
        <authorList>
            <consortium name="US DOE Joint Genome Institute"/>
            <person name="Lucas S."/>
            <person name="Copeland A."/>
            <person name="Lapidus A."/>
            <person name="Glavina del Rio T."/>
            <person name="Dalin E."/>
            <person name="Tice H."/>
            <person name="Bruce D."/>
            <person name="Goodwin L."/>
            <person name="Pitluck S."/>
            <person name="Sims D."/>
            <person name="Meineke L."/>
            <person name="Brettin T."/>
            <person name="Detter J.C."/>
            <person name="Han C."/>
            <person name="Larimer F."/>
            <person name="Land M."/>
            <person name="Hauser L."/>
            <person name="Kyrpides N."/>
            <person name="Ovchinnikova G."/>
            <person name="Liberton M."/>
            <person name="Stoeckel J."/>
            <person name="Banerjee A."/>
            <person name="Singh A."/>
            <person name="Page L."/>
            <person name="Sato H."/>
            <person name="Zhao L."/>
            <person name="Sherman L."/>
            <person name="Pakrasi H."/>
            <person name="Richardson P."/>
        </authorList>
    </citation>
    <scope>NUCLEOTIDE SEQUENCE</scope>
    <source>
        <strain evidence="9">PCC 7425</strain>
    </source>
</reference>
<dbReference type="GO" id="GO:0004180">
    <property type="term" value="F:carboxypeptidase activity"/>
    <property type="evidence" value="ECO:0007669"/>
    <property type="project" value="UniProtKB-KW"/>
</dbReference>
<dbReference type="InterPro" id="IPR027478">
    <property type="entry name" value="LdcA_N"/>
</dbReference>
<dbReference type="eggNOG" id="COG1619">
    <property type="taxonomic scope" value="Bacteria"/>
</dbReference>
<dbReference type="MEROPS" id="S66.001"/>
<dbReference type="PIRSF" id="PIRSF028757">
    <property type="entry name" value="LD-carboxypeptidase"/>
    <property type="match status" value="1"/>
</dbReference>
<dbReference type="Pfam" id="PF02016">
    <property type="entry name" value="Peptidase_S66"/>
    <property type="match status" value="1"/>
</dbReference>
<dbReference type="InterPro" id="IPR027461">
    <property type="entry name" value="Carboxypeptidase_A_C_sf"/>
</dbReference>
<evidence type="ECO:0000256" key="2">
    <source>
        <dbReference type="ARBA" id="ARBA00022645"/>
    </source>
</evidence>
<proteinExistence type="inferred from homology"/>
<keyword evidence="5" id="KW-0720">Serine protease</keyword>
<organism evidence="9">
    <name type="scientific">Cyanothece sp. (strain PCC 7425 / ATCC 29141)</name>
    <dbReference type="NCBI Taxonomy" id="395961"/>
    <lineage>
        <taxon>Bacteria</taxon>
        <taxon>Bacillati</taxon>
        <taxon>Cyanobacteriota</taxon>
        <taxon>Cyanophyceae</taxon>
        <taxon>Gomontiellales</taxon>
        <taxon>Cyanothecaceae</taxon>
        <taxon>Cyanothece</taxon>
    </lineage>
</organism>
<dbReference type="GO" id="GO:0008236">
    <property type="term" value="F:serine-type peptidase activity"/>
    <property type="evidence" value="ECO:0007669"/>
    <property type="project" value="UniProtKB-KW"/>
</dbReference>
<keyword evidence="4" id="KW-0378">Hydrolase</keyword>
<evidence type="ECO:0000256" key="5">
    <source>
        <dbReference type="ARBA" id="ARBA00022825"/>
    </source>
</evidence>
<accession>B8HTC4</accession>
<evidence type="ECO:0000259" key="8">
    <source>
        <dbReference type="Pfam" id="PF17676"/>
    </source>
</evidence>
<evidence type="ECO:0000256" key="6">
    <source>
        <dbReference type="PIRSR" id="PIRSR028757-1"/>
    </source>
</evidence>